<reference evidence="2 3" key="1">
    <citation type="submission" date="2014-06" db="EMBL/GenBank/DDBJ databases">
        <title>Functional and comparative genomic analyses of the Drosophila gut microbiota identify candidate symbiosis factors.</title>
        <authorList>
            <person name="Newell P.D."/>
            <person name="Chaston J.M."/>
            <person name="Douglas A.E."/>
        </authorList>
    </citation>
    <scope>NUCLEOTIDE SEQUENCE [LARGE SCALE GENOMIC DNA]</scope>
    <source>
        <strain evidence="2 3">DmCS_006</strain>
    </source>
</reference>
<dbReference type="EMBL" id="JOKM01000089">
    <property type="protein sequence ID" value="KGB22056.1"/>
    <property type="molecule type" value="Genomic_DNA"/>
</dbReference>
<accession>A0A094ZHQ2</accession>
<protein>
    <submittedName>
        <fullName evidence="2">Uncharacterized protein</fullName>
    </submittedName>
</protein>
<sequence>MTLGVTLMNTLTVKNEKAPQSIIVRSTRLAAISGTTLMLAATHAMAQAVQPTGDGLGKQIQSMSQEGLTTGGAVASAAMYVLAFVCFIAGVWALWESRNQQTRSPGKIGMGIAGLVLCGLFATGPKWINKAANTASGGQATVGTTAQAYQFTGGN</sequence>
<keyword evidence="1" id="KW-1133">Transmembrane helix</keyword>
<dbReference type="AlphaFoldDB" id="A0A094ZHQ2"/>
<keyword evidence="1" id="KW-0472">Membrane</keyword>
<comment type="caution">
    <text evidence="2">The sequence shown here is derived from an EMBL/GenBank/DDBJ whole genome shotgun (WGS) entry which is preliminary data.</text>
</comment>
<proteinExistence type="predicted"/>
<feature type="transmembrane region" description="Helical" evidence="1">
    <location>
        <begin position="72"/>
        <end position="95"/>
    </location>
</feature>
<dbReference type="Proteomes" id="UP000029448">
    <property type="component" value="Unassembled WGS sequence"/>
</dbReference>
<evidence type="ECO:0000313" key="2">
    <source>
        <dbReference type="EMBL" id="KGB22056.1"/>
    </source>
</evidence>
<dbReference type="STRING" id="104102.AtDm6_2655"/>
<organism evidence="2 3">
    <name type="scientific">Acetobacter tropicalis</name>
    <dbReference type="NCBI Taxonomy" id="104102"/>
    <lineage>
        <taxon>Bacteria</taxon>
        <taxon>Pseudomonadati</taxon>
        <taxon>Pseudomonadota</taxon>
        <taxon>Alphaproteobacteria</taxon>
        <taxon>Acetobacterales</taxon>
        <taxon>Acetobacteraceae</taxon>
        <taxon>Acetobacter</taxon>
    </lineage>
</organism>
<feature type="transmembrane region" description="Helical" evidence="1">
    <location>
        <begin position="107"/>
        <end position="128"/>
    </location>
</feature>
<keyword evidence="3" id="KW-1185">Reference proteome</keyword>
<evidence type="ECO:0000256" key="1">
    <source>
        <dbReference type="SAM" id="Phobius"/>
    </source>
</evidence>
<dbReference type="PATRIC" id="fig|104102.7.peg.2621"/>
<keyword evidence="1" id="KW-0812">Transmembrane</keyword>
<gene>
    <name evidence="2" type="ORF">AtDm6_2655</name>
</gene>
<name>A0A094ZHQ2_9PROT</name>
<evidence type="ECO:0000313" key="3">
    <source>
        <dbReference type="Proteomes" id="UP000029448"/>
    </source>
</evidence>